<evidence type="ECO:0000256" key="1">
    <source>
        <dbReference type="ARBA" id="ARBA00010928"/>
    </source>
</evidence>
<dbReference type="Pfam" id="PF01408">
    <property type="entry name" value="GFO_IDH_MocA"/>
    <property type="match status" value="1"/>
</dbReference>
<dbReference type="Gene3D" id="3.30.360.10">
    <property type="entry name" value="Dihydrodipicolinate Reductase, domain 2"/>
    <property type="match status" value="1"/>
</dbReference>
<dbReference type="GO" id="GO:0000166">
    <property type="term" value="F:nucleotide binding"/>
    <property type="evidence" value="ECO:0007669"/>
    <property type="project" value="InterPro"/>
</dbReference>
<dbReference type="InterPro" id="IPR000683">
    <property type="entry name" value="Gfo/Idh/MocA-like_OxRdtase_N"/>
</dbReference>
<gene>
    <name evidence="8" type="ORF">SAPINGB_P003620</name>
</gene>
<keyword evidence="2" id="KW-0560">Oxidoreductase</keyword>
<comment type="similarity">
    <text evidence="1">Belongs to the Gfo/Idh/MocA family.</text>
</comment>
<evidence type="ECO:0000259" key="6">
    <source>
        <dbReference type="Pfam" id="PF01408"/>
    </source>
</evidence>
<evidence type="ECO:0000256" key="2">
    <source>
        <dbReference type="ARBA" id="ARBA00023002"/>
    </source>
</evidence>
<dbReference type="Pfam" id="PF22725">
    <property type="entry name" value="GFO_IDH_MocA_C3"/>
    <property type="match status" value="1"/>
</dbReference>
<dbReference type="SUPFAM" id="SSF55347">
    <property type="entry name" value="Glyceraldehyde-3-phosphate dehydrogenase-like, C-terminal domain"/>
    <property type="match status" value="1"/>
</dbReference>
<accession>A0A5E8BR61</accession>
<proteinExistence type="inferred from homology"/>
<evidence type="ECO:0000313" key="9">
    <source>
        <dbReference type="Proteomes" id="UP000398389"/>
    </source>
</evidence>
<dbReference type="InterPro" id="IPR036291">
    <property type="entry name" value="NAD(P)-bd_dom_sf"/>
</dbReference>
<dbReference type="GO" id="GO:0047837">
    <property type="term" value="F:D-xylose 1-dehydrogenase (NADP+) activity"/>
    <property type="evidence" value="ECO:0007669"/>
    <property type="project" value="UniProtKB-EC"/>
</dbReference>
<dbReference type="GeneID" id="43582437"/>
<evidence type="ECO:0000256" key="4">
    <source>
        <dbReference type="ARBA" id="ARBA00042988"/>
    </source>
</evidence>
<evidence type="ECO:0000256" key="3">
    <source>
        <dbReference type="ARBA" id="ARBA00038984"/>
    </source>
</evidence>
<dbReference type="EC" id="1.1.1.179" evidence="3"/>
<dbReference type="EMBL" id="CABVLU010000003">
    <property type="protein sequence ID" value="VVT53531.1"/>
    <property type="molecule type" value="Genomic_DNA"/>
</dbReference>
<sequence>MSNTLPTLRWGIIGAGSISGKFVGDLEIDRSSYAKANHQIVAVGSSSVEKAEQFIFKNLRKNSPKAYGSYSELFKDPNVDIVYIGTPHPFHKQPALDAINAGKHVLCEKPMTLNYKDAKDLIDAATKKKVFLMEAVWTRFFPIVETFKDLVHNKKIVGDIHRAFIDFAIKDFDELPSNHRLKDINLGGGALLDIGIYSITWARLGLDPNVGKKALKLNVVSSSVMDAGVDAISSAIITYPEIKAQAILSSSFWGNTSREIIRLEGKLGKITVFGKYASCPTKIKITFDDSEKEDITIEPPKDGFGYHYEADAVALDIANGKLEDDIMPLDETLLIFKIMDKIREQCGLVYPQEK</sequence>
<dbReference type="RefSeq" id="XP_031854228.1">
    <property type="nucleotide sequence ID" value="XM_031998337.1"/>
</dbReference>
<dbReference type="PANTHER" id="PTHR22604:SF105">
    <property type="entry name" value="TRANS-1,2-DIHYDROBENZENE-1,2-DIOL DEHYDROGENASE"/>
    <property type="match status" value="1"/>
</dbReference>
<evidence type="ECO:0000313" key="8">
    <source>
        <dbReference type="EMBL" id="VVT53531.1"/>
    </source>
</evidence>
<dbReference type="PANTHER" id="PTHR22604">
    <property type="entry name" value="OXIDOREDUCTASES"/>
    <property type="match status" value="1"/>
</dbReference>
<feature type="domain" description="GFO/IDH/MocA-like oxidoreductase" evidence="7">
    <location>
        <begin position="146"/>
        <end position="270"/>
    </location>
</feature>
<comment type="catalytic activity">
    <reaction evidence="5">
        <text>D-xylose + NADP(+) = D-xylono-1,5-lactone + NADPH + H(+)</text>
        <dbReference type="Rhea" id="RHEA:22000"/>
        <dbReference type="ChEBI" id="CHEBI:15378"/>
        <dbReference type="ChEBI" id="CHEBI:15867"/>
        <dbReference type="ChEBI" id="CHEBI:53455"/>
        <dbReference type="ChEBI" id="CHEBI:57783"/>
        <dbReference type="ChEBI" id="CHEBI:58349"/>
        <dbReference type="EC" id="1.1.1.179"/>
    </reaction>
</comment>
<evidence type="ECO:0000259" key="7">
    <source>
        <dbReference type="Pfam" id="PF22725"/>
    </source>
</evidence>
<dbReference type="AlphaFoldDB" id="A0A5E8BR61"/>
<dbReference type="Proteomes" id="UP000398389">
    <property type="component" value="Unassembled WGS sequence"/>
</dbReference>
<protein>
    <recommendedName>
        <fullName evidence="3">D-xylose 1-dehydrogenase (NADP(+), D-xylono-1,5-lactone-forming)</fullName>
        <ecNumber evidence="3">1.1.1.179</ecNumber>
    </recommendedName>
    <alternativeName>
        <fullName evidence="4">D-xylose-NADP dehydrogenase</fullName>
    </alternativeName>
</protein>
<dbReference type="OrthoDB" id="2129491at2759"/>
<dbReference type="SUPFAM" id="SSF51735">
    <property type="entry name" value="NAD(P)-binding Rossmann-fold domains"/>
    <property type="match status" value="1"/>
</dbReference>
<evidence type="ECO:0000256" key="5">
    <source>
        <dbReference type="ARBA" id="ARBA00049233"/>
    </source>
</evidence>
<dbReference type="Gene3D" id="3.40.50.720">
    <property type="entry name" value="NAD(P)-binding Rossmann-like Domain"/>
    <property type="match status" value="1"/>
</dbReference>
<keyword evidence="9" id="KW-1185">Reference proteome</keyword>
<feature type="domain" description="Gfo/Idh/MocA-like oxidoreductase N-terminal" evidence="6">
    <location>
        <begin position="8"/>
        <end position="133"/>
    </location>
</feature>
<organism evidence="8 9">
    <name type="scientific">Magnusiomyces paraingens</name>
    <dbReference type="NCBI Taxonomy" id="2606893"/>
    <lineage>
        <taxon>Eukaryota</taxon>
        <taxon>Fungi</taxon>
        <taxon>Dikarya</taxon>
        <taxon>Ascomycota</taxon>
        <taxon>Saccharomycotina</taxon>
        <taxon>Dipodascomycetes</taxon>
        <taxon>Dipodascales</taxon>
        <taxon>Dipodascaceae</taxon>
        <taxon>Magnusiomyces</taxon>
    </lineage>
</organism>
<reference evidence="8 9" key="1">
    <citation type="submission" date="2019-09" db="EMBL/GenBank/DDBJ databases">
        <authorList>
            <person name="Brejova B."/>
        </authorList>
    </citation>
    <scope>NUCLEOTIDE SEQUENCE [LARGE SCALE GENOMIC DNA]</scope>
</reference>
<dbReference type="InterPro" id="IPR050984">
    <property type="entry name" value="Gfo/Idh/MocA_domain"/>
</dbReference>
<name>A0A5E8BR61_9ASCO</name>
<dbReference type="InterPro" id="IPR055170">
    <property type="entry name" value="GFO_IDH_MocA-like_dom"/>
</dbReference>